<keyword evidence="2" id="KW-1185">Reference proteome</keyword>
<comment type="caution">
    <text evidence="1">The sequence shown here is derived from an EMBL/GenBank/DDBJ whole genome shotgun (WGS) entry which is preliminary data.</text>
</comment>
<sequence length="155" mass="17042">MARAGTAVSRPMTVLRNVFHVPAAPDAVLAHLSEPASYVGLSPLVVEVRDVRREAREIRYVCVERFRFLRVVTYDNLIEVTLRPTGDGIEGEVDSPGGVRMGYRFALAAADGGTEVTDVLDVRATLRPVQRYAARKAREVQLARAKVLTERAPAL</sequence>
<dbReference type="EMBL" id="SMKQ01000135">
    <property type="protein sequence ID" value="TDD41945.1"/>
    <property type="molecule type" value="Genomic_DNA"/>
</dbReference>
<dbReference type="OrthoDB" id="3529782at2"/>
<dbReference type="InterPro" id="IPR023393">
    <property type="entry name" value="START-like_dom_sf"/>
</dbReference>
<name>A0A4R4YBI8_9ACTN</name>
<evidence type="ECO:0000313" key="1">
    <source>
        <dbReference type="EMBL" id="TDD41945.1"/>
    </source>
</evidence>
<dbReference type="Gene3D" id="3.30.530.20">
    <property type="match status" value="1"/>
</dbReference>
<accession>A0A4R4YBI8</accession>
<evidence type="ECO:0000313" key="2">
    <source>
        <dbReference type="Proteomes" id="UP000295302"/>
    </source>
</evidence>
<organism evidence="1 2">
    <name type="scientific">Nonomuraea terrae</name>
    <dbReference type="NCBI Taxonomy" id="2530383"/>
    <lineage>
        <taxon>Bacteria</taxon>
        <taxon>Bacillati</taxon>
        <taxon>Actinomycetota</taxon>
        <taxon>Actinomycetes</taxon>
        <taxon>Streptosporangiales</taxon>
        <taxon>Streptosporangiaceae</taxon>
        <taxon>Nonomuraea</taxon>
    </lineage>
</organism>
<gene>
    <name evidence="1" type="ORF">E1286_31825</name>
</gene>
<reference evidence="1 2" key="1">
    <citation type="submission" date="2019-03" db="EMBL/GenBank/DDBJ databases">
        <title>Draft genome sequences of novel Actinobacteria.</title>
        <authorList>
            <person name="Sahin N."/>
            <person name="Ay H."/>
            <person name="Saygin H."/>
        </authorList>
    </citation>
    <scope>NUCLEOTIDE SEQUENCE [LARGE SCALE GENOMIC DNA]</scope>
    <source>
        <strain evidence="1 2">CH32</strain>
    </source>
</reference>
<dbReference type="SUPFAM" id="SSF55961">
    <property type="entry name" value="Bet v1-like"/>
    <property type="match status" value="1"/>
</dbReference>
<dbReference type="Proteomes" id="UP000295302">
    <property type="component" value="Unassembled WGS sequence"/>
</dbReference>
<protein>
    <submittedName>
        <fullName evidence="1">SRPBCC family protein</fullName>
    </submittedName>
</protein>
<dbReference type="AlphaFoldDB" id="A0A4R4YBI8"/>
<proteinExistence type="predicted"/>